<evidence type="ECO:0000313" key="14">
    <source>
        <dbReference type="Proteomes" id="UP000261295"/>
    </source>
</evidence>
<evidence type="ECO:0000313" key="17">
    <source>
        <dbReference type="Proteomes" id="UP000432488"/>
    </source>
</evidence>
<dbReference type="Proteomes" id="UP000462376">
    <property type="component" value="Unassembled WGS sequence"/>
</dbReference>
<dbReference type="EMBL" id="WCUV01000009">
    <property type="protein sequence ID" value="KAB4090161.1"/>
    <property type="molecule type" value="Genomic_DNA"/>
</dbReference>
<dbReference type="EMBL" id="WCTL01000004">
    <property type="protein sequence ID" value="KAB4238474.1"/>
    <property type="molecule type" value="Genomic_DNA"/>
</dbReference>
<dbReference type="EMBL" id="JAQNQY010000013">
    <property type="protein sequence ID" value="MDC1753361.1"/>
    <property type="molecule type" value="Genomic_DNA"/>
</dbReference>
<reference evidence="6" key="4">
    <citation type="submission" date="2022-10" db="EMBL/GenBank/DDBJ databases">
        <title>Human gut microbiome strain richness.</title>
        <authorList>
            <person name="Chen-Liaw A."/>
        </authorList>
    </citation>
    <scope>NUCLEOTIDE SEQUENCE</scope>
    <source>
        <strain evidence="6">A1_m1001262Bd0_191120</strain>
    </source>
</reference>
<reference evidence="17 18" key="3">
    <citation type="journal article" date="2019" name="Nat. Med.">
        <title>A library of human gut bacterial isolates paired with longitudinal multiomics data enables mechanistic microbiome research.</title>
        <authorList>
            <person name="Poyet M."/>
            <person name="Groussin M."/>
            <person name="Gibbons S.M."/>
            <person name="Avila-Pacheco J."/>
            <person name="Jiang X."/>
            <person name="Kearney S.M."/>
            <person name="Perrotta A.R."/>
            <person name="Berdy B."/>
            <person name="Zhao S."/>
            <person name="Lieberman T.D."/>
            <person name="Swanson P.K."/>
            <person name="Smith M."/>
            <person name="Roesemann S."/>
            <person name="Alexander J.E."/>
            <person name="Rich S.A."/>
            <person name="Livny J."/>
            <person name="Vlamakis H."/>
            <person name="Clish C."/>
            <person name="Bullock K."/>
            <person name="Deik A."/>
            <person name="Scott J."/>
            <person name="Pierce K.A."/>
            <person name="Xavier R.J."/>
            <person name="Alm E.J."/>
        </authorList>
    </citation>
    <scope>NUCLEOTIDE SEQUENCE [LARGE SCALE GENOMIC DNA]</scope>
    <source>
        <strain evidence="4 19">BIOML-A19</strain>
        <strain evidence="3 17">BIOML-A42</strain>
        <strain evidence="5 18">BIOML-A5</strain>
    </source>
</reference>
<name>A0A139KCR9_BACUN</name>
<dbReference type="Proteomes" id="UP000432488">
    <property type="component" value="Unassembled WGS sequence"/>
</dbReference>
<dbReference type="Proteomes" id="UP000261295">
    <property type="component" value="Unassembled WGS sequence"/>
</dbReference>
<gene>
    <name evidence="10" type="ORF">DW988_08230</name>
    <name evidence="9" type="ORF">DXC07_15630</name>
    <name evidence="8" type="ORF">DXD40_12895</name>
    <name evidence="7" type="ORF">DXD90_08320</name>
    <name evidence="1" type="ORF">ERS852462_02869</name>
    <name evidence="2" type="ORF">ERS852510_01024</name>
    <name evidence="5" type="ORF">GAP47_07185</name>
    <name evidence="4" type="ORF">GAQ44_09945</name>
    <name evidence="3" type="ORF">GAQ56_13685</name>
    <name evidence="6" type="ORF">POY80_13015</name>
</gene>
<evidence type="ECO:0000313" key="11">
    <source>
        <dbReference type="Proteomes" id="UP000095614"/>
    </source>
</evidence>
<dbReference type="EMBL" id="CZAF01000008">
    <property type="protein sequence ID" value="CUP18789.1"/>
    <property type="molecule type" value="Genomic_DNA"/>
</dbReference>
<organism evidence="7 15">
    <name type="scientific">Bacteroides uniformis</name>
    <dbReference type="NCBI Taxonomy" id="820"/>
    <lineage>
        <taxon>Bacteria</taxon>
        <taxon>Pseudomonadati</taxon>
        <taxon>Bacteroidota</taxon>
        <taxon>Bacteroidia</taxon>
        <taxon>Bacteroidales</taxon>
        <taxon>Bacteroidaceae</taxon>
        <taxon>Bacteroides</taxon>
    </lineage>
</organism>
<evidence type="ECO:0000313" key="2">
    <source>
        <dbReference type="EMBL" id="CUP19291.1"/>
    </source>
</evidence>
<evidence type="ECO:0000313" key="19">
    <source>
        <dbReference type="Proteomes" id="UP000487221"/>
    </source>
</evidence>
<dbReference type="Proteomes" id="UP001218502">
    <property type="component" value="Unassembled WGS sequence"/>
</dbReference>
<dbReference type="Proteomes" id="UP000263754">
    <property type="component" value="Unassembled WGS sequence"/>
</dbReference>
<dbReference type="Proteomes" id="UP000095614">
    <property type="component" value="Unassembled WGS sequence"/>
</dbReference>
<evidence type="ECO:0000313" key="4">
    <source>
        <dbReference type="EMBL" id="KAB4183833.1"/>
    </source>
</evidence>
<dbReference type="Proteomes" id="UP000095766">
    <property type="component" value="Unassembled WGS sequence"/>
</dbReference>
<evidence type="ECO:0000313" key="13">
    <source>
        <dbReference type="Proteomes" id="UP000260844"/>
    </source>
</evidence>
<accession>A0A139KCR9</accession>
<evidence type="ECO:0000313" key="6">
    <source>
        <dbReference type="EMBL" id="MDC1753361.1"/>
    </source>
</evidence>
<protein>
    <recommendedName>
        <fullName evidence="20">Type II toxin-antitoxin system PemK/MazF family toxin</fullName>
    </recommendedName>
</protein>
<dbReference type="EMBL" id="QSTL01000016">
    <property type="protein sequence ID" value="RGM53430.1"/>
    <property type="molecule type" value="Genomic_DNA"/>
</dbReference>
<sequence length="160" mass="18068">MKKGTFEDLLPQETVERMLLSRVSVGEVFRMHLGKEENIKGKNPGDDGRNKYFVVLGHDLDGNAIGVVIIDTEINPNLPPRRQQMHYQLSAKKYAFLKEKDRFVDCSDLKTITGKRFKELFGNGKAKGTIMQDDLELIKGAVISYEDASPKALKRFGLIP</sequence>
<evidence type="ECO:0008006" key="20">
    <source>
        <dbReference type="Google" id="ProtNLM"/>
    </source>
</evidence>
<dbReference type="PATRIC" id="fig|820.27.peg.1149"/>
<evidence type="ECO:0000313" key="15">
    <source>
        <dbReference type="Proteomes" id="UP000263754"/>
    </source>
</evidence>
<dbReference type="Proteomes" id="UP000260844">
    <property type="component" value="Unassembled WGS sequence"/>
</dbReference>
<dbReference type="RefSeq" id="WP_022400837.1">
    <property type="nucleotide sequence ID" value="NZ_CACRTC010000045.1"/>
</dbReference>
<dbReference type="Proteomes" id="UP000487221">
    <property type="component" value="Unassembled WGS sequence"/>
</dbReference>
<dbReference type="Gene3D" id="2.30.30.110">
    <property type="match status" value="1"/>
</dbReference>
<dbReference type="OrthoDB" id="1082405at2"/>
<evidence type="ECO:0000313" key="18">
    <source>
        <dbReference type="Proteomes" id="UP000462376"/>
    </source>
</evidence>
<reference evidence="11 12" key="1">
    <citation type="submission" date="2015-09" db="EMBL/GenBank/DDBJ databases">
        <authorList>
            <consortium name="Pathogen Informatics"/>
        </authorList>
    </citation>
    <scope>NUCLEOTIDE SEQUENCE [LARGE SCALE GENOMIC DNA]</scope>
    <source>
        <strain evidence="1 11">2789STDY5834847</strain>
        <strain evidence="2 12">2789STDY5834898</strain>
    </source>
</reference>
<dbReference type="EMBL" id="QSPV01000010">
    <property type="protein sequence ID" value="RGJ92561.1"/>
    <property type="molecule type" value="Genomic_DNA"/>
</dbReference>
<proteinExistence type="predicted"/>
<reference evidence="13 14" key="2">
    <citation type="submission" date="2018-08" db="EMBL/GenBank/DDBJ databases">
        <title>A genome reference for cultivated species of the human gut microbiota.</title>
        <authorList>
            <person name="Zou Y."/>
            <person name="Xue W."/>
            <person name="Luo G."/>
        </authorList>
    </citation>
    <scope>NUCLEOTIDE SEQUENCE [LARGE SCALE GENOMIC DNA]</scope>
    <source>
        <strain evidence="10 16">AM50-4</strain>
        <strain evidence="9 14">OM07-9</strain>
        <strain evidence="8 13">TM04-30</strain>
        <strain evidence="7 15">TM10-17</strain>
    </source>
</reference>
<evidence type="ECO:0000313" key="16">
    <source>
        <dbReference type="Proteomes" id="UP000283684"/>
    </source>
</evidence>
<dbReference type="InterPro" id="IPR011067">
    <property type="entry name" value="Plasmid_toxin/cell-grow_inhib"/>
</dbReference>
<dbReference type="AlphaFoldDB" id="A0A139KCR9"/>
<dbReference type="EMBL" id="WCTY01000017">
    <property type="protein sequence ID" value="KAB4183833.1"/>
    <property type="molecule type" value="Genomic_DNA"/>
</dbReference>
<evidence type="ECO:0000313" key="7">
    <source>
        <dbReference type="EMBL" id="RGI76814.1"/>
    </source>
</evidence>
<evidence type="ECO:0000313" key="8">
    <source>
        <dbReference type="EMBL" id="RGJ92561.1"/>
    </source>
</evidence>
<evidence type="ECO:0000313" key="3">
    <source>
        <dbReference type="EMBL" id="KAB4090161.1"/>
    </source>
</evidence>
<evidence type="ECO:0000313" key="10">
    <source>
        <dbReference type="EMBL" id="RGZ49558.1"/>
    </source>
</evidence>
<evidence type="ECO:0000313" key="1">
    <source>
        <dbReference type="EMBL" id="CUP18789.1"/>
    </source>
</evidence>
<dbReference type="EMBL" id="CZAO01000004">
    <property type="protein sequence ID" value="CUP19291.1"/>
    <property type="molecule type" value="Genomic_DNA"/>
</dbReference>
<dbReference type="Proteomes" id="UP000283684">
    <property type="component" value="Unassembled WGS sequence"/>
</dbReference>
<evidence type="ECO:0000313" key="9">
    <source>
        <dbReference type="EMBL" id="RGM53430.1"/>
    </source>
</evidence>
<dbReference type="EMBL" id="QSOF01000009">
    <property type="protein sequence ID" value="RGI76814.1"/>
    <property type="molecule type" value="Genomic_DNA"/>
</dbReference>
<evidence type="ECO:0000313" key="12">
    <source>
        <dbReference type="Proteomes" id="UP000095766"/>
    </source>
</evidence>
<dbReference type="EMBL" id="QSEE01000006">
    <property type="protein sequence ID" value="RGZ49558.1"/>
    <property type="molecule type" value="Genomic_DNA"/>
</dbReference>
<evidence type="ECO:0000313" key="5">
    <source>
        <dbReference type="EMBL" id="KAB4238474.1"/>
    </source>
</evidence>